<evidence type="ECO:0000313" key="1">
    <source>
        <dbReference type="EMBL" id="KAJ7568422.1"/>
    </source>
</evidence>
<evidence type="ECO:0000313" key="2">
    <source>
        <dbReference type="Proteomes" id="UP001162992"/>
    </source>
</evidence>
<proteinExistence type="predicted"/>
<name>A0ACC2EPL5_DIPCM</name>
<comment type="caution">
    <text evidence="1">The sequence shown here is derived from an EMBL/GenBank/DDBJ whole genome shotgun (WGS) entry which is preliminary data.</text>
</comment>
<dbReference type="EMBL" id="CM055092">
    <property type="protein sequence ID" value="KAJ7568422.1"/>
    <property type="molecule type" value="Genomic_DNA"/>
</dbReference>
<reference evidence="2" key="1">
    <citation type="journal article" date="2024" name="Proc. Natl. Acad. Sci. U.S.A.">
        <title>Extraordinary preservation of gene collinearity over three hundred million years revealed in homosporous lycophytes.</title>
        <authorList>
            <person name="Li C."/>
            <person name="Wickell D."/>
            <person name="Kuo L.Y."/>
            <person name="Chen X."/>
            <person name="Nie B."/>
            <person name="Liao X."/>
            <person name="Peng D."/>
            <person name="Ji J."/>
            <person name="Jenkins J."/>
            <person name="Williams M."/>
            <person name="Shu S."/>
            <person name="Plott C."/>
            <person name="Barry K."/>
            <person name="Rajasekar S."/>
            <person name="Grimwood J."/>
            <person name="Han X."/>
            <person name="Sun S."/>
            <person name="Hou Z."/>
            <person name="He W."/>
            <person name="Dai G."/>
            <person name="Sun C."/>
            <person name="Schmutz J."/>
            <person name="Leebens-Mack J.H."/>
            <person name="Li F.W."/>
            <person name="Wang L."/>
        </authorList>
    </citation>
    <scope>NUCLEOTIDE SEQUENCE [LARGE SCALE GENOMIC DNA]</scope>
    <source>
        <strain evidence="2">cv. PW_Plant_1</strain>
    </source>
</reference>
<accession>A0ACC2EPL5</accession>
<gene>
    <name evidence="1" type="ORF">O6H91_01G032200</name>
</gene>
<dbReference type="Proteomes" id="UP001162992">
    <property type="component" value="Chromosome 1"/>
</dbReference>
<protein>
    <submittedName>
        <fullName evidence="1">Uncharacterized protein</fullName>
    </submittedName>
</protein>
<keyword evidence="2" id="KW-1185">Reference proteome</keyword>
<sequence>MFAPFTCGHTKMQMNSSGSYGDGGVAISHAYVKSPPFRCDIPGALGVMYDDANKLLLVPSPGKVFSWPVNSYPPPENPSTTFIKDGPVFAVRFSLDGKILAVQRSGQEIEFVNREDCTEFRQRCKSGTDRILGFFWTDCPSRDIVFVTTSGLEIYSLYLGRNGLKLVDSKRLNVSWYVYTHDSRLVLLASGMQCKDLFGYQFSAGGVVQLPRFDVIMTKSETNRKPVLAPDDVRIASMYGRLYCLQVDRAAMQLRIYRFYRDAVVSQGSMPMYSRNVAISIVDNILLVHQIDSKVVLLYDILSDPKVPISAPLPLVIRQQLSSPGAVTRPFEDARDADTQSTPGINNARPLTANEANVYGDGWVFVNPDIILDHAHGILWKIFIDLEAVAASSSDIPSLLAFLQRRRTEAEKAKQLSLGVIRSMILEKRPLPLISNAMKVVATAYSHTTKPVNSTASFNTSAMPDASTVFHQIPASPLRSRSMVNMASTSQLSAPEVESASVAVATTSNSPPHQSTLAPANSNKDASEERDADGVWHVQNLQTLERPRKPVDTNAEESTDDENVSEGMIEDNDSAMGNGSEITFQAEGMRKSTLINAASSSTLSSESSASFQNSSIKREMDSSSLKSKVSQASSPIISPAEMHNDIFSLVQEEMMADVDFFVAVILEYLYSAAAEQLKVHSSLYVLLINLLGREERYQDLHRLIAAKILEPSKLVAEQIMEVGHNHLLAHKMGMDMLRQLHCHGEYARALLEEGRLLEGLRYVRQNKVEAIPPTAFLEKAATSKDPHTLVAVFRFCCDCVPNFQLTQYFDIYCKLINEALSIRAQ</sequence>
<organism evidence="1 2">
    <name type="scientific">Diphasiastrum complanatum</name>
    <name type="common">Issler's clubmoss</name>
    <name type="synonym">Lycopodium complanatum</name>
    <dbReference type="NCBI Taxonomy" id="34168"/>
    <lineage>
        <taxon>Eukaryota</taxon>
        <taxon>Viridiplantae</taxon>
        <taxon>Streptophyta</taxon>
        <taxon>Embryophyta</taxon>
        <taxon>Tracheophyta</taxon>
        <taxon>Lycopodiopsida</taxon>
        <taxon>Lycopodiales</taxon>
        <taxon>Lycopodiaceae</taxon>
        <taxon>Lycopodioideae</taxon>
        <taxon>Diphasiastrum</taxon>
    </lineage>
</organism>